<accession>X6LX77</accession>
<feature type="compositionally biased region" description="Basic and acidic residues" evidence="2">
    <location>
        <begin position="197"/>
        <end position="238"/>
    </location>
</feature>
<dbReference type="Proteomes" id="UP000023152">
    <property type="component" value="Unassembled WGS sequence"/>
</dbReference>
<organism evidence="4 5">
    <name type="scientific">Reticulomyxa filosa</name>
    <dbReference type="NCBI Taxonomy" id="46433"/>
    <lineage>
        <taxon>Eukaryota</taxon>
        <taxon>Sar</taxon>
        <taxon>Rhizaria</taxon>
        <taxon>Retaria</taxon>
        <taxon>Foraminifera</taxon>
        <taxon>Monothalamids</taxon>
        <taxon>Reticulomyxidae</taxon>
        <taxon>Reticulomyxa</taxon>
    </lineage>
</organism>
<evidence type="ECO:0000313" key="4">
    <source>
        <dbReference type="EMBL" id="ETO06229.1"/>
    </source>
</evidence>
<dbReference type="InterPro" id="IPR008532">
    <property type="entry name" value="NFACT_RNA-bd"/>
</dbReference>
<evidence type="ECO:0000256" key="2">
    <source>
        <dbReference type="SAM" id="MobiDB-lite"/>
    </source>
</evidence>
<feature type="compositionally biased region" description="Basic and acidic residues" evidence="2">
    <location>
        <begin position="155"/>
        <end position="173"/>
    </location>
</feature>
<dbReference type="PANTHER" id="PTHR13049:SF2">
    <property type="entry name" value="COILED-COIL DOMAIN-CONTAINING PROTEIN 25"/>
    <property type="match status" value="1"/>
</dbReference>
<name>X6LX77_RETFI</name>
<comment type="similarity">
    <text evidence="1">Belongs to the CCDC25 family.</text>
</comment>
<dbReference type="OrthoDB" id="200398at2759"/>
<dbReference type="AlphaFoldDB" id="X6LX77"/>
<feature type="region of interest" description="Disordered" evidence="2">
    <location>
        <begin position="153"/>
        <end position="182"/>
    </location>
</feature>
<proteinExistence type="inferred from homology"/>
<dbReference type="Pfam" id="PF05670">
    <property type="entry name" value="NFACT-R_1"/>
    <property type="match status" value="1"/>
</dbReference>
<sequence>MPFYFASSDPQYTIYMGEDKNENEYLIRWGWPEDLFFHVDDLSSAHVYLRTPYTFDLDALKSGNDLLTLYPIPKAVIQECMQLCKANSIDGCKKEQVDMVITPWSNLRKSISMDIGTIGFTNEKLVTKIKHVVGDKALARQIMKTKVVKQLSNVKKTDLKHGKDEGKHGEKQPHKPSKGPVEYIDLEKERIARDERELARKKEETKKQRVQKQKEVEKEKQKAREKEQQIKSYERMFEDESMYTSNKNMNMSAQEYEDGFM</sequence>
<gene>
    <name evidence="4" type="ORF">RFI_31168</name>
</gene>
<dbReference type="EMBL" id="ASPP01027349">
    <property type="protein sequence ID" value="ETO06229.1"/>
    <property type="molecule type" value="Genomic_DNA"/>
</dbReference>
<feature type="compositionally biased region" description="Polar residues" evidence="2">
    <location>
        <begin position="242"/>
        <end position="253"/>
    </location>
</feature>
<feature type="domain" description="NFACT RNA-binding" evidence="3">
    <location>
        <begin position="1"/>
        <end position="121"/>
    </location>
</feature>
<evidence type="ECO:0000256" key="1">
    <source>
        <dbReference type="ARBA" id="ARBA00008998"/>
    </source>
</evidence>
<dbReference type="PANTHER" id="PTHR13049">
    <property type="entry name" value="DUF814-RELATED"/>
    <property type="match status" value="1"/>
</dbReference>
<evidence type="ECO:0000313" key="5">
    <source>
        <dbReference type="Proteomes" id="UP000023152"/>
    </source>
</evidence>
<feature type="region of interest" description="Disordered" evidence="2">
    <location>
        <begin position="197"/>
        <end position="261"/>
    </location>
</feature>
<dbReference type="InterPro" id="IPR039730">
    <property type="entry name" value="Jlp2/Ccd25"/>
</dbReference>
<comment type="caution">
    <text evidence="4">The sequence shown here is derived from an EMBL/GenBank/DDBJ whole genome shotgun (WGS) entry which is preliminary data.</text>
</comment>
<keyword evidence="5" id="KW-1185">Reference proteome</keyword>
<protein>
    <recommendedName>
        <fullName evidence="3">NFACT RNA-binding domain-containing protein</fullName>
    </recommendedName>
</protein>
<reference evidence="4 5" key="1">
    <citation type="journal article" date="2013" name="Curr. Biol.">
        <title>The Genome of the Foraminiferan Reticulomyxa filosa.</title>
        <authorList>
            <person name="Glockner G."/>
            <person name="Hulsmann N."/>
            <person name="Schleicher M."/>
            <person name="Noegel A.A."/>
            <person name="Eichinger L."/>
            <person name="Gallinger C."/>
            <person name="Pawlowski J."/>
            <person name="Sierra R."/>
            <person name="Euteneuer U."/>
            <person name="Pillet L."/>
            <person name="Moustafa A."/>
            <person name="Platzer M."/>
            <person name="Groth M."/>
            <person name="Szafranski K."/>
            <person name="Schliwa M."/>
        </authorList>
    </citation>
    <scope>NUCLEOTIDE SEQUENCE [LARGE SCALE GENOMIC DNA]</scope>
</reference>
<evidence type="ECO:0000259" key="3">
    <source>
        <dbReference type="Pfam" id="PF05670"/>
    </source>
</evidence>
<dbReference type="OMA" id="YHDEKAV"/>